<evidence type="ECO:0000259" key="2">
    <source>
        <dbReference type="Pfam" id="PF09314"/>
    </source>
</evidence>
<accession>A0ABU0I307</accession>
<dbReference type="Pfam" id="PF00534">
    <property type="entry name" value="Glycos_transf_1"/>
    <property type="match status" value="1"/>
</dbReference>
<evidence type="ECO:0000259" key="1">
    <source>
        <dbReference type="Pfam" id="PF00534"/>
    </source>
</evidence>
<organism evidence="3 4">
    <name type="scientific">Methylobacterium aerolatum</name>
    <dbReference type="NCBI Taxonomy" id="418708"/>
    <lineage>
        <taxon>Bacteria</taxon>
        <taxon>Pseudomonadati</taxon>
        <taxon>Pseudomonadota</taxon>
        <taxon>Alphaproteobacteria</taxon>
        <taxon>Hyphomicrobiales</taxon>
        <taxon>Methylobacteriaceae</taxon>
        <taxon>Methylobacterium</taxon>
    </lineage>
</organism>
<keyword evidence="4" id="KW-1185">Reference proteome</keyword>
<dbReference type="PANTHER" id="PTHR12526">
    <property type="entry name" value="GLYCOSYLTRANSFERASE"/>
    <property type="match status" value="1"/>
</dbReference>
<evidence type="ECO:0000313" key="4">
    <source>
        <dbReference type="Proteomes" id="UP001231124"/>
    </source>
</evidence>
<reference evidence="3 4" key="1">
    <citation type="submission" date="2023-07" db="EMBL/GenBank/DDBJ databases">
        <title>Genomic Encyclopedia of Type Strains, Phase IV (KMG-IV): sequencing the most valuable type-strain genomes for metagenomic binning, comparative biology and taxonomic classification.</title>
        <authorList>
            <person name="Goeker M."/>
        </authorList>
    </citation>
    <scope>NUCLEOTIDE SEQUENCE [LARGE SCALE GENOMIC DNA]</scope>
    <source>
        <strain evidence="3 4">DSM 19013</strain>
    </source>
</reference>
<dbReference type="InterPro" id="IPR015393">
    <property type="entry name" value="DUF1972"/>
</dbReference>
<dbReference type="Gene3D" id="3.40.50.2000">
    <property type="entry name" value="Glycogen Phosphorylase B"/>
    <property type="match status" value="2"/>
</dbReference>
<feature type="domain" description="Glycosyl transferase family 1" evidence="1">
    <location>
        <begin position="197"/>
        <end position="346"/>
    </location>
</feature>
<feature type="domain" description="DUF1972" evidence="2">
    <location>
        <begin position="8"/>
        <end position="180"/>
    </location>
</feature>
<dbReference type="Pfam" id="PF09314">
    <property type="entry name" value="DUF1972"/>
    <property type="match status" value="1"/>
</dbReference>
<dbReference type="InterPro" id="IPR001296">
    <property type="entry name" value="Glyco_trans_1"/>
</dbReference>
<gene>
    <name evidence="3" type="ORF">QO012_002596</name>
</gene>
<dbReference type="EMBL" id="JAUSVP010000006">
    <property type="protein sequence ID" value="MDQ0448091.1"/>
    <property type="molecule type" value="Genomic_DNA"/>
</dbReference>
<protein>
    <submittedName>
        <fullName evidence="3">Glycosyltransferase involved in cell wall biosynthesis</fullName>
    </submittedName>
</protein>
<proteinExistence type="predicted"/>
<dbReference type="RefSeq" id="WP_238204605.1">
    <property type="nucleotide sequence ID" value="NZ_BPQE01000019.1"/>
</dbReference>
<dbReference type="SUPFAM" id="SSF53756">
    <property type="entry name" value="UDP-Glycosyltransferase/glycogen phosphorylase"/>
    <property type="match status" value="1"/>
</dbReference>
<evidence type="ECO:0000313" key="3">
    <source>
        <dbReference type="EMBL" id="MDQ0448091.1"/>
    </source>
</evidence>
<sequence>MSNGRPTLLILGTRGIPANHGGFETFAEKLALYLAGRWNVKVYCQKEVDRVTDRITSRFWQGIELIEVEVASTGPRATLEFDLQCVWDAARRDGVCLVLGYNSALFLPILRLFRRPILTNMDGIEWRRPKWSPAVRAWFWVNEWIAAWSSHRLVADHPAIADHLATRRPRRAIVTIPYGGDPVTAAPEAPVRALGLEPDRYMVSIARIEPDNNILTIVEAFSRRRRGMTLVVLGTLDDRIPYHRAVREAASGEVIFPGGIYEQDRIAALRFHARAYMHGHTVGGTNPSLVEALWAGSPVIAHDNPFNRGTAGGGQAYFADADACERRIEEHLADDGLVRRAREEARIQARRFAWDDILAQYESELTALHGGAARAGAAARLRQATAEGRPTGTAG</sequence>
<name>A0ABU0I307_9HYPH</name>
<dbReference type="Proteomes" id="UP001231124">
    <property type="component" value="Unassembled WGS sequence"/>
</dbReference>
<comment type="caution">
    <text evidence="3">The sequence shown here is derived from an EMBL/GenBank/DDBJ whole genome shotgun (WGS) entry which is preliminary data.</text>
</comment>